<proteinExistence type="predicted"/>
<organism evidence="1 2">
    <name type="scientific">Armillaria borealis</name>
    <dbReference type="NCBI Taxonomy" id="47425"/>
    <lineage>
        <taxon>Eukaryota</taxon>
        <taxon>Fungi</taxon>
        <taxon>Dikarya</taxon>
        <taxon>Basidiomycota</taxon>
        <taxon>Agaricomycotina</taxon>
        <taxon>Agaricomycetes</taxon>
        <taxon>Agaricomycetidae</taxon>
        <taxon>Agaricales</taxon>
        <taxon>Marasmiineae</taxon>
        <taxon>Physalacriaceae</taxon>
        <taxon>Armillaria</taxon>
    </lineage>
</organism>
<sequence>MSFLLPPSPRTVLPLVLLCPKTQTCQPARHITINALPHRNYSDRMNIEYEVLDLLSKYKLQIRPEAHGYVIGLLPTSMDFSTSRSHRFANGWANLDRLSR</sequence>
<reference evidence="1" key="1">
    <citation type="submission" date="2023-06" db="EMBL/GenBank/DDBJ databases">
        <authorList>
            <consortium name="Lawrence Berkeley National Laboratory"/>
            <person name="Ahrendt S."/>
            <person name="Sahu N."/>
            <person name="Indic B."/>
            <person name="Wong-Bajracharya J."/>
            <person name="Merenyi Z."/>
            <person name="Ke H.-M."/>
            <person name="Monk M."/>
            <person name="Kocsube S."/>
            <person name="Drula E."/>
            <person name="Lipzen A."/>
            <person name="Balint B."/>
            <person name="Henrissat B."/>
            <person name="Andreopoulos B."/>
            <person name="Martin F.M."/>
            <person name="Harder C.B."/>
            <person name="Rigling D."/>
            <person name="Ford K.L."/>
            <person name="Foster G.D."/>
            <person name="Pangilinan J."/>
            <person name="Papanicolaou A."/>
            <person name="Barry K."/>
            <person name="LaButti K."/>
            <person name="Viragh M."/>
            <person name="Koriabine M."/>
            <person name="Yan M."/>
            <person name="Riley R."/>
            <person name="Champramary S."/>
            <person name="Plett K.L."/>
            <person name="Tsai I.J."/>
            <person name="Slot J."/>
            <person name="Sipos G."/>
            <person name="Plett J."/>
            <person name="Nagy L.G."/>
            <person name="Grigoriev I.V."/>
        </authorList>
    </citation>
    <scope>NUCLEOTIDE SEQUENCE</scope>
    <source>
        <strain evidence="1">FPL87.14</strain>
    </source>
</reference>
<keyword evidence="2" id="KW-1185">Reference proteome</keyword>
<name>A0AA39MR54_9AGAR</name>
<evidence type="ECO:0000313" key="2">
    <source>
        <dbReference type="Proteomes" id="UP001175226"/>
    </source>
</evidence>
<dbReference type="Proteomes" id="UP001175226">
    <property type="component" value="Unassembled WGS sequence"/>
</dbReference>
<comment type="caution">
    <text evidence="1">The sequence shown here is derived from an EMBL/GenBank/DDBJ whole genome shotgun (WGS) entry which is preliminary data.</text>
</comment>
<gene>
    <name evidence="1" type="ORF">EV421DRAFT_1807294</name>
</gene>
<protein>
    <submittedName>
        <fullName evidence="1">Uncharacterized protein</fullName>
    </submittedName>
</protein>
<dbReference type="EMBL" id="JAUEPT010000024">
    <property type="protein sequence ID" value="KAK0442969.1"/>
    <property type="molecule type" value="Genomic_DNA"/>
</dbReference>
<dbReference type="AlphaFoldDB" id="A0AA39MR54"/>
<evidence type="ECO:0000313" key="1">
    <source>
        <dbReference type="EMBL" id="KAK0442969.1"/>
    </source>
</evidence>
<accession>A0AA39MR54</accession>